<keyword evidence="4 9" id="KW-0812">Transmembrane</keyword>
<protein>
    <submittedName>
        <fullName evidence="11">Solute carrier family 36 (Proton-coupled amino acid transporter)</fullName>
    </submittedName>
</protein>
<dbReference type="OrthoDB" id="40134at2759"/>
<evidence type="ECO:0000256" key="2">
    <source>
        <dbReference type="ARBA" id="ARBA00008066"/>
    </source>
</evidence>
<comment type="similarity">
    <text evidence="2">Belongs to the amino acid/polyamine transporter 2 family.</text>
</comment>
<name>A0A1X0NNS0_9TRYP</name>
<evidence type="ECO:0000313" key="11">
    <source>
        <dbReference type="EMBL" id="ORC86345.1"/>
    </source>
</evidence>
<feature type="transmembrane region" description="Helical" evidence="9">
    <location>
        <begin position="352"/>
        <end position="378"/>
    </location>
</feature>
<evidence type="ECO:0000259" key="10">
    <source>
        <dbReference type="Pfam" id="PF01490"/>
    </source>
</evidence>
<feature type="transmembrane region" description="Helical" evidence="9">
    <location>
        <begin position="609"/>
        <end position="630"/>
    </location>
</feature>
<feature type="compositionally biased region" description="Basic and acidic residues" evidence="8">
    <location>
        <begin position="167"/>
        <end position="180"/>
    </location>
</feature>
<keyword evidence="3" id="KW-0813">Transport</keyword>
<proteinExistence type="inferred from homology"/>
<dbReference type="GO" id="GO:0015179">
    <property type="term" value="F:L-amino acid transmembrane transporter activity"/>
    <property type="evidence" value="ECO:0007669"/>
    <property type="project" value="TreeGrafter"/>
</dbReference>
<feature type="transmembrane region" description="Helical" evidence="9">
    <location>
        <begin position="390"/>
        <end position="407"/>
    </location>
</feature>
<dbReference type="PANTHER" id="PTHR22950">
    <property type="entry name" value="AMINO ACID TRANSPORTER"/>
    <property type="match status" value="1"/>
</dbReference>
<keyword evidence="7 9" id="KW-0472">Membrane</keyword>
<keyword evidence="6 9" id="KW-1133">Transmembrane helix</keyword>
<keyword evidence="12" id="KW-1185">Reference proteome</keyword>
<feature type="region of interest" description="Disordered" evidence="8">
    <location>
        <begin position="1"/>
        <end position="22"/>
    </location>
</feature>
<dbReference type="InterPro" id="IPR013057">
    <property type="entry name" value="AA_transpt_TM"/>
</dbReference>
<evidence type="ECO:0000313" key="12">
    <source>
        <dbReference type="Proteomes" id="UP000192257"/>
    </source>
</evidence>
<comment type="caution">
    <text evidence="11">The sequence shown here is derived from an EMBL/GenBank/DDBJ whole genome shotgun (WGS) entry which is preliminary data.</text>
</comment>
<keyword evidence="5" id="KW-0029">Amino-acid transport</keyword>
<accession>A0A1X0NNS0</accession>
<evidence type="ECO:0000256" key="6">
    <source>
        <dbReference type="ARBA" id="ARBA00022989"/>
    </source>
</evidence>
<evidence type="ECO:0000256" key="7">
    <source>
        <dbReference type="ARBA" id="ARBA00023136"/>
    </source>
</evidence>
<feature type="region of interest" description="Disordered" evidence="8">
    <location>
        <begin position="158"/>
        <end position="180"/>
    </location>
</feature>
<gene>
    <name evidence="11" type="ORF">TM35_000292270</name>
</gene>
<dbReference type="GeneID" id="39988164"/>
<organism evidence="11 12">
    <name type="scientific">Trypanosoma theileri</name>
    <dbReference type="NCBI Taxonomy" id="67003"/>
    <lineage>
        <taxon>Eukaryota</taxon>
        <taxon>Discoba</taxon>
        <taxon>Euglenozoa</taxon>
        <taxon>Kinetoplastea</taxon>
        <taxon>Metakinetoplastina</taxon>
        <taxon>Trypanosomatida</taxon>
        <taxon>Trypanosomatidae</taxon>
        <taxon>Trypanosoma</taxon>
    </lineage>
</organism>
<dbReference type="Pfam" id="PF01490">
    <property type="entry name" value="Aa_trans"/>
    <property type="match status" value="1"/>
</dbReference>
<feature type="compositionally biased region" description="Polar residues" evidence="8">
    <location>
        <begin position="1"/>
        <end position="18"/>
    </location>
</feature>
<evidence type="ECO:0000256" key="9">
    <source>
        <dbReference type="SAM" id="Phobius"/>
    </source>
</evidence>
<sequence>MNTNQGNSPLGGNSTSDISLLRHFPNPNAEAQQEGIQSTDEGGESYSVTLLNEVDRTMDTNTTVQYTVSPTREELDAVHHECSLRETIEMREAENESQNVNVRRVTFVENKKEMPDVLEMSETTNTTNTTTNNNNNNNNNNNTLGMRNSISAISSDFPSTSLSGVQVEERQQREEQELRTHAEDHMGDDVTMLDFLRDARDAFVPATVVSVVDDGVDLVSRSAQFITRNVPDPVKSAVTFTGHHIVQFASRTGDLVERAPDAVINVIPEAIMSKETKKLLFVDFSNVLRCFFHTNVLSIPYIFRTAGLIGGLVLITVVSLVSLYCTEAFFAAKNQLRDAAFRVVIYGDVPRLTWGVWYPSVNLFYGAVHLIGFLAFAGGNARVLLRQAEGPLPAFLPALLAAPIAVLRGNRGQRALGVLSSLLVTAGVILMLATLPRVSSKKDDNNNNNDNDNNNDNRIALGPATVLDMFTALGVAVYAFTGIGSAVPVERGMGTVRYIRLLRVAMLLAALVLVGFGLVGFITYGSHTCAVITKSLHKGPATTAVSALLAVASVTIIPLQLFPLAEVMDRRILGIRQGVQYKGYAPCVMRLATLAGCALVAYVVPYYGLILAIAGAFGCGIVGIIVPAMLDYVRRRRTALHEGRMLFWWEYVICFSMGIFGVFVVVVGVAFGMYNLWINIQTDSTGTC</sequence>
<feature type="transmembrane region" description="Helical" evidence="9">
    <location>
        <begin position="419"/>
        <end position="439"/>
    </location>
</feature>
<dbReference type="RefSeq" id="XP_028880411.1">
    <property type="nucleotide sequence ID" value="XM_029028384.1"/>
</dbReference>
<dbReference type="EMBL" id="NBCO01000029">
    <property type="protein sequence ID" value="ORC86345.1"/>
    <property type="molecule type" value="Genomic_DNA"/>
</dbReference>
<evidence type="ECO:0000256" key="1">
    <source>
        <dbReference type="ARBA" id="ARBA00004141"/>
    </source>
</evidence>
<feature type="transmembrane region" description="Helical" evidence="9">
    <location>
        <begin position="651"/>
        <end position="674"/>
    </location>
</feature>
<dbReference type="VEuPathDB" id="TriTrypDB:TM35_000292270"/>
<evidence type="ECO:0000256" key="8">
    <source>
        <dbReference type="SAM" id="MobiDB-lite"/>
    </source>
</evidence>
<feature type="transmembrane region" description="Helical" evidence="9">
    <location>
        <begin position="544"/>
        <end position="562"/>
    </location>
</feature>
<feature type="transmembrane region" description="Helical" evidence="9">
    <location>
        <begin position="501"/>
        <end position="524"/>
    </location>
</feature>
<feature type="transmembrane region" description="Helical" evidence="9">
    <location>
        <begin position="459"/>
        <end position="480"/>
    </location>
</feature>
<dbReference type="Proteomes" id="UP000192257">
    <property type="component" value="Unassembled WGS sequence"/>
</dbReference>
<evidence type="ECO:0000256" key="4">
    <source>
        <dbReference type="ARBA" id="ARBA00022692"/>
    </source>
</evidence>
<evidence type="ECO:0000256" key="5">
    <source>
        <dbReference type="ARBA" id="ARBA00022970"/>
    </source>
</evidence>
<dbReference type="GO" id="GO:0016020">
    <property type="term" value="C:membrane"/>
    <property type="evidence" value="ECO:0007669"/>
    <property type="project" value="UniProtKB-SubCell"/>
</dbReference>
<dbReference type="AlphaFoldDB" id="A0A1X0NNS0"/>
<reference evidence="11 12" key="1">
    <citation type="submission" date="2017-03" db="EMBL/GenBank/DDBJ databases">
        <title>An alternative strategy for trypanosome survival in the mammalian bloodstream revealed through genome and transcriptome analysis of the ubiquitous bovine parasite Trypanosoma (Megatrypanum) theileri.</title>
        <authorList>
            <person name="Kelly S."/>
            <person name="Ivens A."/>
            <person name="Mott A."/>
            <person name="O'Neill E."/>
            <person name="Emms D."/>
            <person name="Macleod O."/>
            <person name="Voorheis P."/>
            <person name="Matthews J."/>
            <person name="Matthews K."/>
            <person name="Carrington M."/>
        </authorList>
    </citation>
    <scope>NUCLEOTIDE SEQUENCE [LARGE SCALE GENOMIC DNA]</scope>
    <source>
        <strain evidence="11">Edinburgh</strain>
    </source>
</reference>
<dbReference type="PANTHER" id="PTHR22950:SF458">
    <property type="entry name" value="SODIUM-COUPLED NEUTRAL AMINO ACID TRANSPORTER 11-RELATED"/>
    <property type="match status" value="1"/>
</dbReference>
<comment type="subcellular location">
    <subcellularLocation>
        <location evidence="1">Membrane</location>
        <topology evidence="1">Multi-pass membrane protein</topology>
    </subcellularLocation>
</comment>
<feature type="transmembrane region" description="Helical" evidence="9">
    <location>
        <begin position="583"/>
        <end position="603"/>
    </location>
</feature>
<feature type="transmembrane region" description="Helical" evidence="9">
    <location>
        <begin position="309"/>
        <end position="331"/>
    </location>
</feature>
<evidence type="ECO:0000256" key="3">
    <source>
        <dbReference type="ARBA" id="ARBA00022448"/>
    </source>
</evidence>
<feature type="domain" description="Amino acid transporter transmembrane" evidence="10">
    <location>
        <begin position="292"/>
        <end position="669"/>
    </location>
</feature>